<sequence>MKKSCISILFIMMFVVTYAQEGSTAWGDGKITLVNGITLKGKISVAHEFSQDLVLVHREGKWETYASHQVNYFEFWDQKQGGLRKFFALPHQDKEGSPGKAFFELLTDGENLTLLARRTIEEIQPVKLRSKLKQDLLSEAPVSVPLKENTEQWYRFLKIVKDDSKLKAFEVKIFESLYFIDALGRLRRYTYDHSRKLLSTNYTKFEKKLFYELTLDKKLEIQEYIKDHKFDIKHKKDLIQVIDYYNRIKAFDNGLSQEKIF</sequence>
<evidence type="ECO:0000313" key="2">
    <source>
        <dbReference type="EMBL" id="MEN7546361.1"/>
    </source>
</evidence>
<dbReference type="AlphaFoldDB" id="A0AAW9RZK5"/>
<comment type="caution">
    <text evidence="2">The sequence shown here is derived from an EMBL/GenBank/DDBJ whole genome shotgun (WGS) entry which is preliminary data.</text>
</comment>
<accession>A0AAW9RZK5</accession>
<dbReference type="EMBL" id="JBDKWZ010000001">
    <property type="protein sequence ID" value="MEN7546361.1"/>
    <property type="molecule type" value="Genomic_DNA"/>
</dbReference>
<reference evidence="2 3" key="1">
    <citation type="submission" date="2024-04" db="EMBL/GenBank/DDBJ databases">
        <title>Novel genus in family Flammeovirgaceae.</title>
        <authorList>
            <person name="Nguyen T.H."/>
            <person name="Vuong T.Q."/>
            <person name="Le H."/>
            <person name="Kim S.-G."/>
        </authorList>
    </citation>
    <scope>NUCLEOTIDE SEQUENCE [LARGE SCALE GENOMIC DNA]</scope>
    <source>
        <strain evidence="2 3">JCM 23209</strain>
    </source>
</reference>
<evidence type="ECO:0000313" key="3">
    <source>
        <dbReference type="Proteomes" id="UP001403385"/>
    </source>
</evidence>
<evidence type="ECO:0000256" key="1">
    <source>
        <dbReference type="SAM" id="SignalP"/>
    </source>
</evidence>
<gene>
    <name evidence="2" type="ORF">AAG747_00485</name>
</gene>
<dbReference type="RefSeq" id="WP_346819149.1">
    <property type="nucleotide sequence ID" value="NZ_JBDKWZ010000001.1"/>
</dbReference>
<keyword evidence="3" id="KW-1185">Reference proteome</keyword>
<organism evidence="2 3">
    <name type="scientific">Rapidithrix thailandica</name>
    <dbReference type="NCBI Taxonomy" id="413964"/>
    <lineage>
        <taxon>Bacteria</taxon>
        <taxon>Pseudomonadati</taxon>
        <taxon>Bacteroidota</taxon>
        <taxon>Cytophagia</taxon>
        <taxon>Cytophagales</taxon>
        <taxon>Flammeovirgaceae</taxon>
        <taxon>Rapidithrix</taxon>
    </lineage>
</organism>
<feature type="signal peptide" evidence="1">
    <location>
        <begin position="1"/>
        <end position="19"/>
    </location>
</feature>
<proteinExistence type="predicted"/>
<keyword evidence="1" id="KW-0732">Signal</keyword>
<name>A0AAW9RZK5_9BACT</name>
<dbReference type="Proteomes" id="UP001403385">
    <property type="component" value="Unassembled WGS sequence"/>
</dbReference>
<feature type="chain" id="PRO_5043880688" evidence="1">
    <location>
        <begin position="20"/>
        <end position="261"/>
    </location>
</feature>
<protein>
    <submittedName>
        <fullName evidence="2">Uncharacterized protein</fullName>
    </submittedName>
</protein>